<accession>A0A9X0JGU7</accession>
<protein>
    <submittedName>
        <fullName evidence="1">Uncharacterized protein</fullName>
    </submittedName>
</protein>
<proteinExistence type="predicted"/>
<comment type="caution">
    <text evidence="1">The sequence shown here is derived from an EMBL/GenBank/DDBJ whole genome shotgun (WGS) entry which is preliminary data.</text>
</comment>
<evidence type="ECO:0000313" key="2">
    <source>
        <dbReference type="Proteomes" id="UP000029719"/>
    </source>
</evidence>
<dbReference type="AlphaFoldDB" id="A0A9X0JGU7"/>
<sequence length="114" mass="12338">MVSDIGPARSKVLPEVEVWASKMSELARLKLDGPIKASVWAYRLNETECLSIDLVGQSGGDMSVTISTGVHRTNYSFNDLEATCFEVPDMTEALLMVSIFLRHAGAQISFSAGA</sequence>
<reference evidence="1 2" key="1">
    <citation type="submission" date="2014-09" db="EMBL/GenBank/DDBJ databases">
        <title>Genome sequence of Pseudomonas lutea strain DSM 17257T.</title>
        <authorList>
            <person name="Kwak Y."/>
            <person name="Shin J.-H."/>
        </authorList>
    </citation>
    <scope>NUCLEOTIDE SEQUENCE [LARGE SCALE GENOMIC DNA]</scope>
    <source>
        <strain evidence="1 2">DSM 17257</strain>
    </source>
</reference>
<evidence type="ECO:0000313" key="1">
    <source>
        <dbReference type="EMBL" id="KGF62085.1"/>
    </source>
</evidence>
<dbReference type="Proteomes" id="UP000029719">
    <property type="component" value="Unassembled WGS sequence"/>
</dbReference>
<organism evidence="1 2">
    <name type="scientific">Pseudomonas lutea</name>
    <dbReference type="NCBI Taxonomy" id="243924"/>
    <lineage>
        <taxon>Bacteria</taxon>
        <taxon>Pseudomonadati</taxon>
        <taxon>Pseudomonadota</taxon>
        <taxon>Gammaproteobacteria</taxon>
        <taxon>Pseudomonadales</taxon>
        <taxon>Pseudomonadaceae</taxon>
        <taxon>Pseudomonas</taxon>
    </lineage>
</organism>
<dbReference type="EMBL" id="JRMB01000005">
    <property type="protein sequence ID" value="KGF62085.1"/>
    <property type="molecule type" value="Genomic_DNA"/>
</dbReference>
<name>A0A9X0JGU7_9PSED</name>
<gene>
    <name evidence="1" type="ORF">LT42_25325</name>
</gene>